<dbReference type="RefSeq" id="WP_103787679.1">
    <property type="nucleotide sequence ID" value="NZ_PQVF01000002.1"/>
</dbReference>
<name>A0A2S5A757_9SPHI</name>
<evidence type="ECO:0000313" key="3">
    <source>
        <dbReference type="Proteomes" id="UP000236893"/>
    </source>
</evidence>
<evidence type="ECO:0000259" key="1">
    <source>
        <dbReference type="PROSITE" id="PS50828"/>
    </source>
</evidence>
<dbReference type="EMBL" id="PQVF01000002">
    <property type="protein sequence ID" value="POY38430.1"/>
    <property type="molecule type" value="Genomic_DNA"/>
</dbReference>
<gene>
    <name evidence="2" type="ORF">C3K47_03255</name>
</gene>
<comment type="caution">
    <text evidence="2">The sequence shown here is derived from an EMBL/GenBank/DDBJ whole genome shotgun (WGS) entry which is preliminary data.</text>
</comment>
<dbReference type="InterPro" id="IPR002625">
    <property type="entry name" value="Smr_dom"/>
</dbReference>
<proteinExistence type="predicted"/>
<dbReference type="Pfam" id="PF09640">
    <property type="entry name" value="DUF2027"/>
    <property type="match status" value="1"/>
</dbReference>
<dbReference type="AlphaFoldDB" id="A0A2S5A757"/>
<organism evidence="2 3">
    <name type="scientific">Solitalea longa</name>
    <dbReference type="NCBI Taxonomy" id="2079460"/>
    <lineage>
        <taxon>Bacteria</taxon>
        <taxon>Pseudomonadati</taxon>
        <taxon>Bacteroidota</taxon>
        <taxon>Sphingobacteriia</taxon>
        <taxon>Sphingobacteriales</taxon>
        <taxon>Sphingobacteriaceae</taxon>
        <taxon>Solitalea</taxon>
    </lineage>
</organism>
<dbReference type="SUPFAM" id="SSF158949">
    <property type="entry name" value="Smr-associated domain-like"/>
    <property type="match status" value="1"/>
</dbReference>
<dbReference type="Gene3D" id="3.30.1370.110">
    <property type="match status" value="1"/>
</dbReference>
<accession>A0A2S5A757</accession>
<dbReference type="Pfam" id="PF01713">
    <property type="entry name" value="Smr"/>
    <property type="match status" value="1"/>
</dbReference>
<dbReference type="InterPro" id="IPR036063">
    <property type="entry name" value="Smr_dom_sf"/>
</dbReference>
<dbReference type="InterPro" id="IPR018598">
    <property type="entry name" value="DUF2027"/>
</dbReference>
<reference evidence="2 3" key="1">
    <citation type="submission" date="2018-01" db="EMBL/GenBank/DDBJ databases">
        <authorList>
            <person name="Gaut B.S."/>
            <person name="Morton B.R."/>
            <person name="Clegg M.T."/>
            <person name="Duvall M.R."/>
        </authorList>
    </citation>
    <scope>NUCLEOTIDE SEQUENCE [LARGE SCALE GENOMIC DNA]</scope>
    <source>
        <strain evidence="2 3">HR-AV</strain>
    </source>
</reference>
<sequence length="315" mass="35845">MNYKLGDFVRFVDERREGYITRIINHQTVGVTGEDDFEIPVLISKITLVHGSHLDDDEPEEKQSLMPASTSNFVKHGIYWGVVSDAKAKSVVHLYLINETSFQLLVSVIGETKQQFKSIFAGTIEPHSNQKITSYSLSELDAWPKLIIQTLRHSFSDFKPEQALVGEFKFKAKDFSSSKKSISALNDTGWLFQIDEPELIINIDELKESFFNVKVETPKVAVPPKEIDLHIEQLRDDHQFINKSDILKIQLDKFHQCLEAAIVHHFSSIVFIHGIGNGILKHELYKVLSKHPHVKTFKDAGKDKFGYGATEVILK</sequence>
<dbReference type="InterPro" id="IPR036781">
    <property type="entry name" value="Smr_assoc-like_sf"/>
</dbReference>
<dbReference type="Gene3D" id="2.60.40.1600">
    <property type="entry name" value="Smr-associated-like"/>
    <property type="match status" value="1"/>
</dbReference>
<evidence type="ECO:0000313" key="2">
    <source>
        <dbReference type="EMBL" id="POY38430.1"/>
    </source>
</evidence>
<protein>
    <submittedName>
        <fullName evidence="2">DNA mismatch repair protein MutS</fullName>
    </submittedName>
</protein>
<dbReference type="OrthoDB" id="1524810at2"/>
<dbReference type="PROSITE" id="PS50828">
    <property type="entry name" value="SMR"/>
    <property type="match status" value="1"/>
</dbReference>
<dbReference type="Proteomes" id="UP000236893">
    <property type="component" value="Unassembled WGS sequence"/>
</dbReference>
<keyword evidence="3" id="KW-1185">Reference proteome</keyword>
<feature type="domain" description="Smr" evidence="1">
    <location>
        <begin position="258"/>
        <end position="315"/>
    </location>
</feature>